<dbReference type="PANTHER" id="PTHR32141:SF168">
    <property type="entry name" value="OS12G0595200 PROTEIN"/>
    <property type="match status" value="1"/>
</dbReference>
<dbReference type="EMBL" id="OZ075118">
    <property type="protein sequence ID" value="CAL5091928.1"/>
    <property type="molecule type" value="Genomic_DNA"/>
</dbReference>
<evidence type="ECO:0008006" key="6">
    <source>
        <dbReference type="Google" id="ProtNLM"/>
    </source>
</evidence>
<feature type="domain" description="F-box/LRR-repeat protein 15/At3g58940/PEG3-like LRR" evidence="3">
    <location>
        <begin position="109"/>
        <end position="334"/>
    </location>
</feature>
<dbReference type="InterPro" id="IPR001810">
    <property type="entry name" value="F-box_dom"/>
</dbReference>
<organism evidence="4 5">
    <name type="scientific">Urochloa decumbens</name>
    <dbReference type="NCBI Taxonomy" id="240449"/>
    <lineage>
        <taxon>Eukaryota</taxon>
        <taxon>Viridiplantae</taxon>
        <taxon>Streptophyta</taxon>
        <taxon>Embryophyta</taxon>
        <taxon>Tracheophyta</taxon>
        <taxon>Spermatophyta</taxon>
        <taxon>Magnoliopsida</taxon>
        <taxon>Liliopsida</taxon>
        <taxon>Poales</taxon>
        <taxon>Poaceae</taxon>
        <taxon>PACMAD clade</taxon>
        <taxon>Panicoideae</taxon>
        <taxon>Panicodae</taxon>
        <taxon>Paniceae</taxon>
        <taxon>Melinidinae</taxon>
        <taxon>Urochloa</taxon>
    </lineage>
</organism>
<dbReference type="InterPro" id="IPR053781">
    <property type="entry name" value="F-box_AtFBL13-like"/>
</dbReference>
<protein>
    <recommendedName>
        <fullName evidence="6">F-box domain-containing protein</fullName>
    </recommendedName>
</protein>
<dbReference type="CDD" id="cd22160">
    <property type="entry name" value="F-box_AtFBL13-like"/>
    <property type="match status" value="1"/>
</dbReference>
<sequence>MAMVPGAKRRRLGEDEEEELVEDRISRLPDGVLGDIVSLLPTKDGARTQVLSSRWRHLWRAAPLNFDLSGHPAADVSRILAAHPGPCRRFSFNMFRVNYNEYSTVKANLDSWLLSPSLNNVQELEFLLGTLDNPPPLLPAPVRRFSPTLRVATFERCSFPDSALHLPLLQQLSLVRVRISETSLHALLVGCSVLESLLLVNNNGFLPRLQIVSASLRSIGVASRLGDDRLKQLIIEDAPCLERLLFFETSEIVFQDSGMDISVISAPRLRILGGISSKLPRLQFGTTTFQGASMVSLTTVVHSVKVLALSYVTLSLDVVIDLIKCFPCLEKLYIQTDELGEKNTWCRKYQNLIGTFDIRLKKIVVSCYRGNKSHVNFAKFFVSNAPVLESMRFEIQDRNINCVWIERQHRLLQIENRASRDAQFYFVSRNKSIESFISLQTRPEQVHDLSTVDLFERIYN</sequence>
<feature type="domain" description="FBD" evidence="2">
    <location>
        <begin position="358"/>
        <end position="393"/>
    </location>
</feature>
<dbReference type="Gene3D" id="3.80.10.10">
    <property type="entry name" value="Ribonuclease Inhibitor"/>
    <property type="match status" value="1"/>
</dbReference>
<dbReference type="AlphaFoldDB" id="A0ABC9GEE6"/>
<accession>A0ABC9GEE6</accession>
<reference evidence="5" key="1">
    <citation type="submission" date="2024-06" db="EMBL/GenBank/DDBJ databases">
        <authorList>
            <person name="Ryan C."/>
        </authorList>
    </citation>
    <scope>NUCLEOTIDE SEQUENCE [LARGE SCALE GENOMIC DNA]</scope>
</reference>
<keyword evidence="5" id="KW-1185">Reference proteome</keyword>
<evidence type="ECO:0000259" key="2">
    <source>
        <dbReference type="Pfam" id="PF08387"/>
    </source>
</evidence>
<dbReference type="InterPro" id="IPR055411">
    <property type="entry name" value="LRR_FXL15/At3g58940/PEG3-like"/>
</dbReference>
<reference evidence="4 5" key="2">
    <citation type="submission" date="2024-10" db="EMBL/GenBank/DDBJ databases">
        <authorList>
            <person name="Ryan C."/>
        </authorList>
    </citation>
    <scope>NUCLEOTIDE SEQUENCE [LARGE SCALE GENOMIC DNA]</scope>
</reference>
<dbReference type="SUPFAM" id="SSF52047">
    <property type="entry name" value="RNI-like"/>
    <property type="match status" value="1"/>
</dbReference>
<evidence type="ECO:0000259" key="3">
    <source>
        <dbReference type="Pfam" id="PF24758"/>
    </source>
</evidence>
<evidence type="ECO:0000259" key="1">
    <source>
        <dbReference type="Pfam" id="PF00646"/>
    </source>
</evidence>
<dbReference type="PANTHER" id="PTHR32141">
    <property type="match status" value="1"/>
</dbReference>
<dbReference type="Pfam" id="PF08387">
    <property type="entry name" value="FBD"/>
    <property type="match status" value="1"/>
</dbReference>
<dbReference type="InterPro" id="IPR006566">
    <property type="entry name" value="FBD"/>
</dbReference>
<dbReference type="InterPro" id="IPR055302">
    <property type="entry name" value="F-box_dom-containing"/>
</dbReference>
<dbReference type="Pfam" id="PF00646">
    <property type="entry name" value="F-box"/>
    <property type="match status" value="1"/>
</dbReference>
<proteinExistence type="predicted"/>
<name>A0ABC9GEE6_9POAL</name>
<dbReference type="InterPro" id="IPR036047">
    <property type="entry name" value="F-box-like_dom_sf"/>
</dbReference>
<dbReference type="Pfam" id="PF24758">
    <property type="entry name" value="LRR_At5g56370"/>
    <property type="match status" value="1"/>
</dbReference>
<dbReference type="InterPro" id="IPR032675">
    <property type="entry name" value="LRR_dom_sf"/>
</dbReference>
<dbReference type="SUPFAM" id="SSF81383">
    <property type="entry name" value="F-box domain"/>
    <property type="match status" value="1"/>
</dbReference>
<evidence type="ECO:0000313" key="4">
    <source>
        <dbReference type="EMBL" id="CAL5091928.1"/>
    </source>
</evidence>
<evidence type="ECO:0000313" key="5">
    <source>
        <dbReference type="Proteomes" id="UP001497457"/>
    </source>
</evidence>
<feature type="domain" description="F-box" evidence="1">
    <location>
        <begin position="25"/>
        <end position="64"/>
    </location>
</feature>
<gene>
    <name evidence="4" type="ORF">URODEC1_LOCUS114638</name>
</gene>
<dbReference type="Proteomes" id="UP001497457">
    <property type="component" value="Chromosome 8b"/>
</dbReference>